<sequence>MSVRTTDDRSGSALSPVVVGVDGTEGSLPAVRWAAATAARGGRELLITHGLDLSAVHAALGNYATTAPALIAELRSRGAEFVADARGIALAAEPSIAVRTEVSDAKPAELLIRYSAGAHPTVLGVTPGIGTLLHLGSTLLAVVSHGHGDIVVVRGAIERDGPVVVGVDGSAVGEAALAAAFREASERRAELVAVHIWSDVDLAEFSGYSFLDVPPESMADAEKSLLTTRLADWCAKYPEVPVTCEVYPFDAAHRLTEWSKSAGLLVVGSRGRGGFRGMLLGSTSNSLVQQAFCPVMVVHPD</sequence>
<evidence type="ECO:0000313" key="5">
    <source>
        <dbReference type="EMBL" id="QIS14449.1"/>
    </source>
</evidence>
<keyword evidence="2" id="KW-0547">Nucleotide-binding</keyword>
<keyword evidence="3" id="KW-0067">ATP-binding</keyword>
<dbReference type="KEGG" id="nah:F5544_33060"/>
<evidence type="ECO:0000256" key="2">
    <source>
        <dbReference type="ARBA" id="ARBA00022741"/>
    </source>
</evidence>
<dbReference type="PRINTS" id="PR01438">
    <property type="entry name" value="UNVRSLSTRESS"/>
</dbReference>
<dbReference type="Proteomes" id="UP000503540">
    <property type="component" value="Chromosome"/>
</dbReference>
<feature type="domain" description="UspA" evidence="4">
    <location>
        <begin position="162"/>
        <end position="299"/>
    </location>
</feature>
<dbReference type="Gene3D" id="3.40.50.620">
    <property type="entry name" value="HUPs"/>
    <property type="match status" value="2"/>
</dbReference>
<evidence type="ECO:0000313" key="6">
    <source>
        <dbReference type="Proteomes" id="UP000503540"/>
    </source>
</evidence>
<keyword evidence="6" id="KW-1185">Reference proteome</keyword>
<dbReference type="SUPFAM" id="SSF52402">
    <property type="entry name" value="Adenine nucleotide alpha hydrolases-like"/>
    <property type="match status" value="2"/>
</dbReference>
<dbReference type="GO" id="GO:0005524">
    <property type="term" value="F:ATP binding"/>
    <property type="evidence" value="ECO:0007669"/>
    <property type="project" value="UniProtKB-KW"/>
</dbReference>
<feature type="domain" description="UspA" evidence="4">
    <location>
        <begin position="16"/>
        <end position="154"/>
    </location>
</feature>
<gene>
    <name evidence="5" type="ORF">F5544_33060</name>
</gene>
<name>A0A6G9YMD5_9NOCA</name>
<dbReference type="InterPro" id="IPR006015">
    <property type="entry name" value="Universal_stress_UspA"/>
</dbReference>
<proteinExistence type="inferred from homology"/>
<dbReference type="PANTHER" id="PTHR46268:SF27">
    <property type="entry name" value="UNIVERSAL STRESS PROTEIN RV2623"/>
    <property type="match status" value="1"/>
</dbReference>
<reference evidence="5 6" key="1">
    <citation type="journal article" date="2019" name="ACS Chem. Biol.">
        <title>Identification and Mobilization of a Cryptic Antibiotic Biosynthesis Gene Locus from a Human-Pathogenic Nocardia Isolate.</title>
        <authorList>
            <person name="Herisse M."/>
            <person name="Ishida K."/>
            <person name="Porter J.L."/>
            <person name="Howden B."/>
            <person name="Hertweck C."/>
            <person name="Stinear T.P."/>
            <person name="Pidot S.J."/>
        </authorList>
    </citation>
    <scope>NUCLEOTIDE SEQUENCE [LARGE SCALE GENOMIC DNA]</scope>
    <source>
        <strain evidence="5 6">AUSMDU00012717</strain>
    </source>
</reference>
<protein>
    <submittedName>
        <fullName evidence="5">Universal stress protein</fullName>
    </submittedName>
</protein>
<dbReference type="InterPro" id="IPR014729">
    <property type="entry name" value="Rossmann-like_a/b/a_fold"/>
</dbReference>
<comment type="similarity">
    <text evidence="1">Belongs to the universal stress protein A family.</text>
</comment>
<dbReference type="AlphaFoldDB" id="A0A6G9YMD5"/>
<evidence type="ECO:0000259" key="4">
    <source>
        <dbReference type="Pfam" id="PF00582"/>
    </source>
</evidence>
<organism evidence="5 6">
    <name type="scientific">Nocardia arthritidis</name>
    <dbReference type="NCBI Taxonomy" id="228602"/>
    <lineage>
        <taxon>Bacteria</taxon>
        <taxon>Bacillati</taxon>
        <taxon>Actinomycetota</taxon>
        <taxon>Actinomycetes</taxon>
        <taxon>Mycobacteriales</taxon>
        <taxon>Nocardiaceae</taxon>
        <taxon>Nocardia</taxon>
    </lineage>
</organism>
<accession>A0A6G9YMD5</accession>
<evidence type="ECO:0000256" key="3">
    <source>
        <dbReference type="ARBA" id="ARBA00022840"/>
    </source>
</evidence>
<evidence type="ECO:0000256" key="1">
    <source>
        <dbReference type="ARBA" id="ARBA00008791"/>
    </source>
</evidence>
<dbReference type="PANTHER" id="PTHR46268">
    <property type="entry name" value="STRESS RESPONSE PROTEIN NHAX"/>
    <property type="match status" value="1"/>
</dbReference>
<dbReference type="Pfam" id="PF00582">
    <property type="entry name" value="Usp"/>
    <property type="match status" value="2"/>
</dbReference>
<dbReference type="EMBL" id="CP046172">
    <property type="protein sequence ID" value="QIS14449.1"/>
    <property type="molecule type" value="Genomic_DNA"/>
</dbReference>
<dbReference type="InterPro" id="IPR006016">
    <property type="entry name" value="UspA"/>
</dbReference>